<dbReference type="InterPro" id="IPR055235">
    <property type="entry name" value="ASD1_cat"/>
</dbReference>
<feature type="signal peptide" evidence="8">
    <location>
        <begin position="1"/>
        <end position="22"/>
    </location>
</feature>
<feature type="domain" description="Alpha-L-arabinofuranosidase C-terminal" evidence="9">
    <location>
        <begin position="456"/>
        <end position="639"/>
    </location>
</feature>
<dbReference type="EC" id="3.2.1.55" evidence="4"/>
<evidence type="ECO:0000256" key="7">
    <source>
        <dbReference type="ARBA" id="ARBA00023180"/>
    </source>
</evidence>
<evidence type="ECO:0000256" key="5">
    <source>
        <dbReference type="ARBA" id="ARBA00022729"/>
    </source>
</evidence>
<comment type="pathway">
    <text evidence="2">Glycan metabolism; L-arabinan degradation.</text>
</comment>
<accession>A0A364L933</accession>
<dbReference type="GO" id="GO:0046556">
    <property type="term" value="F:alpha-L-arabinofuranosidase activity"/>
    <property type="evidence" value="ECO:0007669"/>
    <property type="project" value="UniProtKB-EC"/>
</dbReference>
<evidence type="ECO:0000313" key="10">
    <source>
        <dbReference type="EMBL" id="RAO72322.1"/>
    </source>
</evidence>
<evidence type="ECO:0000256" key="4">
    <source>
        <dbReference type="ARBA" id="ARBA00012670"/>
    </source>
</evidence>
<dbReference type="GO" id="GO:0031222">
    <property type="term" value="P:arabinan catabolic process"/>
    <property type="evidence" value="ECO:0007669"/>
    <property type="project" value="UniProtKB-UniPathway"/>
</dbReference>
<comment type="similarity">
    <text evidence="3">Belongs to the glycosyl hydrolase 51 family.</text>
</comment>
<proteinExistence type="inferred from homology"/>
<evidence type="ECO:0000256" key="2">
    <source>
        <dbReference type="ARBA" id="ARBA00004834"/>
    </source>
</evidence>
<name>A0A364L933_TALAM</name>
<dbReference type="InterPro" id="IPR010720">
    <property type="entry name" value="Alpha-L-AF_C"/>
</dbReference>
<dbReference type="PANTHER" id="PTHR31776">
    <property type="entry name" value="ALPHA-L-ARABINOFURANOSIDASE 1"/>
    <property type="match status" value="1"/>
</dbReference>
<dbReference type="Pfam" id="PF22848">
    <property type="entry name" value="ASD1_dom"/>
    <property type="match status" value="1"/>
</dbReference>
<dbReference type="SMART" id="SM00813">
    <property type="entry name" value="Alpha-L-AF_C"/>
    <property type="match status" value="1"/>
</dbReference>
<dbReference type="PANTHER" id="PTHR31776:SF0">
    <property type="entry name" value="ALPHA-L-ARABINOFURANOSIDASE 1"/>
    <property type="match status" value="1"/>
</dbReference>
<sequence length="646" mass="70501">MASKRMALVALTALLGTMPTAGAVTLNVSTEGGNATSSIMYGLLYEDVYHSGDGGLYSELIQNRAFQGTSVNNNQGPYQTLQYWHTGGSDTLTLDNDAPLLTSALPWHMRVDVASDATGQTGFWNEGYWGMNVTTASTYNASFYIRGSYTGEMLAAFWSNTTNSMLGSTSFNVNQTEADGWVSYSQTFVPTYSGPDEKNTFHITFEGSNVAGGSIRFQMISVLSQSFNGSPNGLRMDLAEAVNELNGKYLRLPGGNNLEGIASPYRWKWNETIGPIITRPGRPGTWGYVNTDGLGLLEMMQWCLDMNLEPILAVWDGLYLDGEIVDEADLQPYIDDVLNELEFLTGPSTSEWGSKRASLGYSDPFTINYLEIGNEDFLNGGIPSYLAYRFSMFYDAVKNEYPNMKIISSIWAGYFTDSSLPVNVIQDLHDYLSADDMAAKFNGYDNAPRTYPVLVGEYAAIYDAQHTSPNQLDNPTLQSATSEAVYFLGLERNADLIVGISHGALIKSLHDEPDNVAMIKHSPTSIVRSMSYYAAKLFATNFGSETVEVTGDVAYGPLYWAATKNDSGTFFIKIVNYGGDSSTTVTVLVPGKTNVATLKTLSAPDMYSTNTLGDTQSIWTETQISVSEGGYSFTLSGAYIMAVLVV</sequence>
<dbReference type="AlphaFoldDB" id="A0A364L933"/>
<gene>
    <name evidence="10" type="ORF">BHQ10_008334</name>
</gene>
<dbReference type="GeneID" id="63797548"/>
<dbReference type="InterPro" id="IPR017853">
    <property type="entry name" value="GH"/>
</dbReference>
<evidence type="ECO:0000256" key="8">
    <source>
        <dbReference type="SAM" id="SignalP"/>
    </source>
</evidence>
<evidence type="ECO:0000313" key="11">
    <source>
        <dbReference type="Proteomes" id="UP000249363"/>
    </source>
</evidence>
<evidence type="ECO:0000256" key="3">
    <source>
        <dbReference type="ARBA" id="ARBA00007186"/>
    </source>
</evidence>
<dbReference type="Pfam" id="PF06964">
    <property type="entry name" value="Alpha-L-AF_C"/>
    <property type="match status" value="1"/>
</dbReference>
<keyword evidence="11" id="KW-1185">Reference proteome</keyword>
<dbReference type="GO" id="GO:0046373">
    <property type="term" value="P:L-arabinose metabolic process"/>
    <property type="evidence" value="ECO:0007669"/>
    <property type="project" value="InterPro"/>
</dbReference>
<dbReference type="SUPFAM" id="SSF51445">
    <property type="entry name" value="(Trans)glycosidases"/>
    <property type="match status" value="1"/>
</dbReference>
<keyword evidence="6" id="KW-0378">Hydrolase</keyword>
<dbReference type="OrthoDB" id="406864at2759"/>
<organism evidence="10 11">
    <name type="scientific">Talaromyces amestolkiae</name>
    <dbReference type="NCBI Taxonomy" id="1196081"/>
    <lineage>
        <taxon>Eukaryota</taxon>
        <taxon>Fungi</taxon>
        <taxon>Dikarya</taxon>
        <taxon>Ascomycota</taxon>
        <taxon>Pezizomycotina</taxon>
        <taxon>Eurotiomycetes</taxon>
        <taxon>Eurotiomycetidae</taxon>
        <taxon>Eurotiales</taxon>
        <taxon>Trichocomaceae</taxon>
        <taxon>Talaromyces</taxon>
        <taxon>Talaromyces sect. Talaromyces</taxon>
    </lineage>
</organism>
<dbReference type="UniPathway" id="UPA00667"/>
<dbReference type="Gene3D" id="3.20.20.80">
    <property type="entry name" value="Glycosidases"/>
    <property type="match status" value="1"/>
</dbReference>
<dbReference type="RefSeq" id="XP_040736836.1">
    <property type="nucleotide sequence ID" value="XM_040881128.1"/>
</dbReference>
<protein>
    <recommendedName>
        <fullName evidence="4">non-reducing end alpha-L-arabinofuranosidase</fullName>
        <ecNumber evidence="4">3.2.1.55</ecNumber>
    </recommendedName>
</protein>
<evidence type="ECO:0000256" key="1">
    <source>
        <dbReference type="ARBA" id="ARBA00001462"/>
    </source>
</evidence>
<feature type="chain" id="PRO_5016670893" description="non-reducing end alpha-L-arabinofuranosidase" evidence="8">
    <location>
        <begin position="23"/>
        <end position="646"/>
    </location>
</feature>
<reference evidence="10 11" key="1">
    <citation type="journal article" date="2017" name="Biotechnol. Biofuels">
        <title>Differential beta-glucosidase expression as a function of carbon source availability in Talaromyces amestolkiae: a genomic and proteomic approach.</title>
        <authorList>
            <person name="de Eugenio L.I."/>
            <person name="Mendez-Liter J.A."/>
            <person name="Nieto-Dominguez M."/>
            <person name="Alonso L."/>
            <person name="Gil-Munoz J."/>
            <person name="Barriuso J."/>
            <person name="Prieto A."/>
            <person name="Martinez M.J."/>
        </authorList>
    </citation>
    <scope>NUCLEOTIDE SEQUENCE [LARGE SCALE GENOMIC DNA]</scope>
    <source>
        <strain evidence="10 11">CIB</strain>
    </source>
</reference>
<dbReference type="STRING" id="1196081.A0A364L933"/>
<dbReference type="Proteomes" id="UP000249363">
    <property type="component" value="Unassembled WGS sequence"/>
</dbReference>
<keyword evidence="7" id="KW-0325">Glycoprotein</keyword>
<evidence type="ECO:0000256" key="6">
    <source>
        <dbReference type="ARBA" id="ARBA00022801"/>
    </source>
</evidence>
<dbReference type="InterPro" id="IPR051563">
    <property type="entry name" value="Glycosyl_Hydrolase_51"/>
</dbReference>
<keyword evidence="5 8" id="KW-0732">Signal</keyword>
<comment type="caution">
    <text evidence="10">The sequence shown here is derived from an EMBL/GenBank/DDBJ whole genome shotgun (WGS) entry which is preliminary data.</text>
</comment>
<evidence type="ECO:0000259" key="9">
    <source>
        <dbReference type="SMART" id="SM00813"/>
    </source>
</evidence>
<dbReference type="EMBL" id="MIKG01000018">
    <property type="protein sequence ID" value="RAO72322.1"/>
    <property type="molecule type" value="Genomic_DNA"/>
</dbReference>
<comment type="catalytic activity">
    <reaction evidence="1">
        <text>Hydrolysis of terminal non-reducing alpha-L-arabinofuranoside residues in alpha-L-arabinosides.</text>
        <dbReference type="EC" id="3.2.1.55"/>
    </reaction>
</comment>